<protein>
    <submittedName>
        <fullName evidence="2">Uncharacterized protein</fullName>
    </submittedName>
</protein>
<feature type="compositionally biased region" description="Pro residues" evidence="1">
    <location>
        <begin position="41"/>
        <end position="53"/>
    </location>
</feature>
<organism evidence="2 3">
    <name type="scientific">Aristolochia fimbriata</name>
    <name type="common">White veined hardy Dutchman's pipe vine</name>
    <dbReference type="NCBI Taxonomy" id="158543"/>
    <lineage>
        <taxon>Eukaryota</taxon>
        <taxon>Viridiplantae</taxon>
        <taxon>Streptophyta</taxon>
        <taxon>Embryophyta</taxon>
        <taxon>Tracheophyta</taxon>
        <taxon>Spermatophyta</taxon>
        <taxon>Magnoliopsida</taxon>
        <taxon>Magnoliidae</taxon>
        <taxon>Piperales</taxon>
        <taxon>Aristolochiaceae</taxon>
        <taxon>Aristolochia</taxon>
    </lineage>
</organism>
<evidence type="ECO:0000313" key="2">
    <source>
        <dbReference type="EMBL" id="KAG9456127.1"/>
    </source>
</evidence>
<evidence type="ECO:0000256" key="1">
    <source>
        <dbReference type="SAM" id="MobiDB-lite"/>
    </source>
</evidence>
<keyword evidence="3" id="KW-1185">Reference proteome</keyword>
<name>A0AAV7F4U9_ARIFI</name>
<dbReference type="AlphaFoldDB" id="A0AAV7F4U9"/>
<accession>A0AAV7F4U9</accession>
<evidence type="ECO:0000313" key="3">
    <source>
        <dbReference type="Proteomes" id="UP000825729"/>
    </source>
</evidence>
<reference evidence="2 3" key="1">
    <citation type="submission" date="2021-07" db="EMBL/GenBank/DDBJ databases">
        <title>The Aristolochia fimbriata genome: insights into angiosperm evolution, floral development and chemical biosynthesis.</title>
        <authorList>
            <person name="Jiao Y."/>
        </authorList>
    </citation>
    <scope>NUCLEOTIDE SEQUENCE [LARGE SCALE GENOMIC DNA]</scope>
    <source>
        <strain evidence="2">IBCAS-2021</strain>
        <tissue evidence="2">Leaf</tissue>
    </source>
</reference>
<dbReference type="Pfam" id="PF04749">
    <property type="entry name" value="PLAC8"/>
    <property type="match status" value="1"/>
</dbReference>
<dbReference type="Proteomes" id="UP000825729">
    <property type="component" value="Unassembled WGS sequence"/>
</dbReference>
<dbReference type="NCBIfam" id="TIGR01571">
    <property type="entry name" value="A_thal_Cys_rich"/>
    <property type="match status" value="1"/>
</dbReference>
<comment type="caution">
    <text evidence="2">The sequence shown here is derived from an EMBL/GenBank/DDBJ whole genome shotgun (WGS) entry which is preliminary data.</text>
</comment>
<sequence length="204" mass="22257">MGRVQRSEQPAVPQLTQSIDSLPQSVSSDDINHGKESPPAVLFPPPTSPPENVAPPDSGGFQAIGKPWTTGLFDCHEHLPNAVLTAFCPCVTFGQIVEILENGATSCALGSFMYLLLAPAFCSHWMMGSMYRARLRSKYNLVEAPTQDCIAHACCPLCSLCQEFRELRNRGIDPSLGWNGNLALQQQFEQQIRGGPPVKQSMSK</sequence>
<gene>
    <name evidence="2" type="ORF">H6P81_000635</name>
</gene>
<proteinExistence type="predicted"/>
<dbReference type="PANTHER" id="PTHR15907">
    <property type="entry name" value="DUF614 FAMILY PROTEIN-RELATED"/>
    <property type="match status" value="1"/>
</dbReference>
<dbReference type="InterPro" id="IPR006461">
    <property type="entry name" value="PLAC_motif_containing"/>
</dbReference>
<dbReference type="EMBL" id="JAINDJ010000002">
    <property type="protein sequence ID" value="KAG9456127.1"/>
    <property type="molecule type" value="Genomic_DNA"/>
</dbReference>
<feature type="compositionally biased region" description="Polar residues" evidence="1">
    <location>
        <begin position="14"/>
        <end position="29"/>
    </location>
</feature>
<feature type="region of interest" description="Disordered" evidence="1">
    <location>
        <begin position="1"/>
        <end position="60"/>
    </location>
</feature>